<reference evidence="1 2" key="1">
    <citation type="journal article" date="2019" name="Sci. Rep.">
        <title>Orb-weaving spider Araneus ventricosus genome elucidates the spidroin gene catalogue.</title>
        <authorList>
            <person name="Kono N."/>
            <person name="Nakamura H."/>
            <person name="Ohtoshi R."/>
            <person name="Moran D.A.P."/>
            <person name="Shinohara A."/>
            <person name="Yoshida Y."/>
            <person name="Fujiwara M."/>
            <person name="Mori M."/>
            <person name="Tomita M."/>
            <person name="Arakawa K."/>
        </authorList>
    </citation>
    <scope>NUCLEOTIDE SEQUENCE [LARGE SCALE GENOMIC DNA]</scope>
</reference>
<proteinExistence type="predicted"/>
<sequence>MTSPGSGNNLDAHENVIFLKSITAYSNGGFLLVSVSTAVGSSEFIPSGIGSSEVSISMTLSEEGSDLITMSTGFSGIEGYSVLMKMSTRESESEIGSVLIPI</sequence>
<evidence type="ECO:0000313" key="1">
    <source>
        <dbReference type="EMBL" id="GBN49648.1"/>
    </source>
</evidence>
<evidence type="ECO:0000313" key="2">
    <source>
        <dbReference type="Proteomes" id="UP000499080"/>
    </source>
</evidence>
<name>A0A4Y2PCE0_ARAVE</name>
<dbReference type="AlphaFoldDB" id="A0A4Y2PCE0"/>
<accession>A0A4Y2PCE0</accession>
<organism evidence="1 2">
    <name type="scientific">Araneus ventricosus</name>
    <name type="common">Orbweaver spider</name>
    <name type="synonym">Epeira ventricosa</name>
    <dbReference type="NCBI Taxonomy" id="182803"/>
    <lineage>
        <taxon>Eukaryota</taxon>
        <taxon>Metazoa</taxon>
        <taxon>Ecdysozoa</taxon>
        <taxon>Arthropoda</taxon>
        <taxon>Chelicerata</taxon>
        <taxon>Arachnida</taxon>
        <taxon>Araneae</taxon>
        <taxon>Araneomorphae</taxon>
        <taxon>Entelegynae</taxon>
        <taxon>Araneoidea</taxon>
        <taxon>Araneidae</taxon>
        <taxon>Araneus</taxon>
    </lineage>
</organism>
<protein>
    <submittedName>
        <fullName evidence="1">Uncharacterized protein</fullName>
    </submittedName>
</protein>
<keyword evidence="2" id="KW-1185">Reference proteome</keyword>
<comment type="caution">
    <text evidence="1">The sequence shown here is derived from an EMBL/GenBank/DDBJ whole genome shotgun (WGS) entry which is preliminary data.</text>
</comment>
<gene>
    <name evidence="1" type="ORF">AVEN_160540_1</name>
</gene>
<dbReference type="Proteomes" id="UP000499080">
    <property type="component" value="Unassembled WGS sequence"/>
</dbReference>
<dbReference type="EMBL" id="BGPR01011107">
    <property type="protein sequence ID" value="GBN49648.1"/>
    <property type="molecule type" value="Genomic_DNA"/>
</dbReference>